<evidence type="ECO:0000313" key="2">
    <source>
        <dbReference type="Proteomes" id="UP000192328"/>
    </source>
</evidence>
<reference evidence="1" key="1">
    <citation type="submission" date="2017-04" db="EMBL/GenBank/DDBJ databases">
        <authorList>
            <person name="Varghese N."/>
            <person name="Submissions S."/>
        </authorList>
    </citation>
    <scope>NUCLEOTIDE SEQUENCE</scope>
    <source>
        <strain evidence="1">WTE2008</strain>
    </source>
</reference>
<dbReference type="EMBL" id="FWXZ01000004">
    <property type="protein sequence ID" value="SMC73222.1"/>
    <property type="molecule type" value="Genomic_DNA"/>
</dbReference>
<accession>A0AC61PN28</accession>
<organism evidence="1 2">
    <name type="scientific">Aristaeella lactis</name>
    <dbReference type="NCBI Taxonomy" id="3046383"/>
    <lineage>
        <taxon>Bacteria</taxon>
        <taxon>Bacillati</taxon>
        <taxon>Bacillota</taxon>
        <taxon>Clostridia</taxon>
        <taxon>Eubacteriales</taxon>
        <taxon>Aristaeellaceae</taxon>
        <taxon>Aristaeella</taxon>
    </lineage>
</organism>
<protein>
    <submittedName>
        <fullName evidence="1">ABC-2 type transport system ATP-binding protein</fullName>
    </submittedName>
</protein>
<sequence>MMDSIITLDHVSKSYRQQQVLKDISVSFAKGRIHGIIGRNGSGKTQMFKVIAGYVLPDHGTVVVNGEKIGVKTDYPRHLGMLIETPGFLPAYSGLFNLQMLAAMNTKLTREKLLNTLHNVGLDNAIHKKVGQYSLGMRQRLGIAQAIMDEPQIIILDEPFNGLDNAGVKEIRSLLVNLRNEGKTILLSSHHAEDIKALCDTVHEMESGKIQTIQGIQTGD</sequence>
<keyword evidence="2" id="KW-1185">Reference proteome</keyword>
<keyword evidence="1" id="KW-0067">ATP-binding</keyword>
<dbReference type="Proteomes" id="UP000192328">
    <property type="component" value="Unassembled WGS sequence"/>
</dbReference>
<name>A0AC61PN28_9FIRM</name>
<proteinExistence type="predicted"/>
<keyword evidence="1" id="KW-0547">Nucleotide-binding</keyword>
<comment type="caution">
    <text evidence="1">The sequence shown here is derived from an EMBL/GenBank/DDBJ whole genome shotgun (WGS) entry which is preliminary data.</text>
</comment>
<gene>
    <name evidence="1" type="ORF">SAMN06297397_2243</name>
</gene>
<evidence type="ECO:0000313" key="1">
    <source>
        <dbReference type="EMBL" id="SMC73222.1"/>
    </source>
</evidence>